<protein>
    <submittedName>
        <fullName evidence="2">Uncharacterized protein</fullName>
    </submittedName>
</protein>
<evidence type="ECO:0000313" key="3">
    <source>
        <dbReference type="Proteomes" id="UP000516117"/>
    </source>
</evidence>
<keyword evidence="1" id="KW-0812">Transmembrane</keyword>
<accession>A0A7H0H4Q0</accession>
<proteinExistence type="predicted"/>
<evidence type="ECO:0000256" key="1">
    <source>
        <dbReference type="SAM" id="Phobius"/>
    </source>
</evidence>
<dbReference type="EMBL" id="CP060789">
    <property type="protein sequence ID" value="QNP55516.1"/>
    <property type="molecule type" value="Genomic_DNA"/>
</dbReference>
<dbReference type="KEGG" id="tdf:H9L22_15205"/>
<dbReference type="RefSeq" id="WP_187720646.1">
    <property type="nucleotide sequence ID" value="NZ_BAABBL010000009.1"/>
</dbReference>
<keyword evidence="3" id="KW-1185">Reference proteome</keyword>
<organism evidence="2 3">
    <name type="scientific">Tessaracoccus defluvii</name>
    <dbReference type="NCBI Taxonomy" id="1285901"/>
    <lineage>
        <taxon>Bacteria</taxon>
        <taxon>Bacillati</taxon>
        <taxon>Actinomycetota</taxon>
        <taxon>Actinomycetes</taxon>
        <taxon>Propionibacteriales</taxon>
        <taxon>Propionibacteriaceae</taxon>
        <taxon>Tessaracoccus</taxon>
    </lineage>
</organism>
<dbReference type="Proteomes" id="UP000516117">
    <property type="component" value="Chromosome"/>
</dbReference>
<feature type="transmembrane region" description="Helical" evidence="1">
    <location>
        <begin position="540"/>
        <end position="558"/>
    </location>
</feature>
<keyword evidence="1" id="KW-0472">Membrane</keyword>
<name>A0A7H0H4Q0_9ACTN</name>
<sequence>MTSGSDIVVLAARRPVAVALQAVLHDWMVQGLVTPVAVVDLDSLVAGQQAVPATVLADGLATTTALQQRFAASRVARVRLAVVNVVDEPDSVVDAAQAGQVLGVVRQSVPDVPVLQACINAGSPGAQWAARTLTVYGWHNLAVSPEESLAPARGAAELAQSSSDPRWLLHLVGTLCSLTALWPGQERSPLDDVAAPSGGLVVPVRAFSRSLSSGSVQDALAARLVSVRDRYPTPRVDSAYAVSADDEASTAVGMAQQLLSVHMDVMPRVRHATPQEPAKRIGAWEAIRGFLTFAGQSLVSAPGRAIEALNRSVSQATASAVQNAVFGGADSGFAVVVRGVRADGSSATWAEYEQSLDSVIRRVAPNSGELAPVQQKPKLWDDFVAGGLTLLDAGNRSTDMPPRTLGSQRAVVSSTDRVAVDPADTFVLPPNVAAFLPNWEIQAGDDIAVGRLFERLEHLGQSQPHLAQVAGAEANRLREWANRVRDSYAGHLGRTLGDAHRGTILEVQQLTAAVERLSAQPALPAGMGEEQDSLASQVRVMTAVSASLIAIVIALTALSVVTWPWLILAILAVVGGWAGTGAWLHVRSSARTYAILHQARAATTQLEDAVRHRVEALEDLRRISRAYRQYLDWARVLGAFIHAPLGTPTASAERSLHVGQGLPLNLAIGVAVPDKESVDDVAQRWRGELFRVGWLSEAWGEFRSDLPAALGPLRHALQTDPSLLSSDPSHDGEPVLTTWSRALAAAAPTRPVSEATAARIVDLTRADAEARDRLLGRVLVRDTQGAPRELSRTQFIEGLERTGVQGSFQGGMFDPAGAVVDIRDVRDTRSREDATGLDVALVVAQFGGAYDASLLAGGRRAADQPQTLQSSTDSFI</sequence>
<dbReference type="AlphaFoldDB" id="A0A7H0H4Q0"/>
<feature type="transmembrane region" description="Helical" evidence="1">
    <location>
        <begin position="565"/>
        <end position="586"/>
    </location>
</feature>
<evidence type="ECO:0000313" key="2">
    <source>
        <dbReference type="EMBL" id="QNP55516.1"/>
    </source>
</evidence>
<gene>
    <name evidence="2" type="ORF">H9L22_15205</name>
</gene>
<reference evidence="2 3" key="1">
    <citation type="submission" date="2020-08" db="EMBL/GenBank/DDBJ databases">
        <title>Genome sequence of Tessaracoccus defluvii JCM 17540T.</title>
        <authorList>
            <person name="Hyun D.-W."/>
            <person name="Bae J.-W."/>
        </authorList>
    </citation>
    <scope>NUCLEOTIDE SEQUENCE [LARGE SCALE GENOMIC DNA]</scope>
    <source>
        <strain evidence="2 3">JCM 17540</strain>
    </source>
</reference>
<keyword evidence="1" id="KW-1133">Transmembrane helix</keyword>